<dbReference type="EMBL" id="QGDQ01000047">
    <property type="protein sequence ID" value="PWJ46438.1"/>
    <property type="molecule type" value="Genomic_DNA"/>
</dbReference>
<dbReference type="InterPro" id="IPR051698">
    <property type="entry name" value="Transposase_11-like"/>
</dbReference>
<protein>
    <submittedName>
        <fullName evidence="3">IS4 family transposase</fullName>
    </submittedName>
</protein>
<feature type="domain" description="H repeat-associated protein N-terminal" evidence="2">
    <location>
        <begin position="39"/>
        <end position="130"/>
    </location>
</feature>
<evidence type="ECO:0000313" key="4">
    <source>
        <dbReference type="Proteomes" id="UP000245469"/>
    </source>
</evidence>
<comment type="caution">
    <text evidence="3">The sequence shown here is derived from an EMBL/GenBank/DDBJ whole genome shotgun (WGS) entry which is preliminary data.</text>
</comment>
<dbReference type="InterPro" id="IPR032806">
    <property type="entry name" value="YbfD_N"/>
</dbReference>
<dbReference type="PANTHER" id="PTHR30298:SF0">
    <property type="entry name" value="PROTEIN YBFL-RELATED"/>
    <property type="match status" value="1"/>
</dbReference>
<evidence type="ECO:0000259" key="2">
    <source>
        <dbReference type="Pfam" id="PF13808"/>
    </source>
</evidence>
<dbReference type="NCBIfam" id="NF033564">
    <property type="entry name" value="transpos_ISAs1"/>
    <property type="match status" value="1"/>
</dbReference>
<dbReference type="Proteomes" id="UP000245469">
    <property type="component" value="Unassembled WGS sequence"/>
</dbReference>
<gene>
    <name evidence="3" type="ORF">BXY45_1477</name>
</gene>
<sequence>MPASASCPALDLLTDLPDTARDAVLAAVRDQPGQLAVELAGVGDGRKPRGRRHPLLPILMVAIWAVLGGARSYVAIAEQWRHCADHLHIGAAGTWWAPLLKSGAPSMWTIRLALCKLDVAALEAAVCRWATGQALAAVDAARAATGTARRRAAELRLVISIDGKTLRGTINAAGEQVALVAIMEHATRTILTQAAIVAGDEIAAARTALSQLAEVLDFSGGEGGAGVLVTGDALHTQRPLATWLAEQGGHYLFRVRGNHPTLEHYARSRAWKQVPSTRVYTRAHGRRESRTIRVLSLTQAQSAGIAHLMGGVAQVIAITRTRAPLDGEATAARKPIKTSRETVYYVTSLSAHEADPALLATWIRDHWALENGVHYVRDVTFCEDASRVRTGVGPQVMAALRNLAITLHRLAGQTNIAAACREHAHQPAASLEVVLAA</sequence>
<feature type="domain" description="Transposase IS4-like" evidence="1">
    <location>
        <begin position="157"/>
        <end position="407"/>
    </location>
</feature>
<dbReference type="Pfam" id="PF13808">
    <property type="entry name" value="DDE_Tnp_1_assoc"/>
    <property type="match status" value="1"/>
</dbReference>
<reference evidence="3 4" key="1">
    <citation type="submission" date="2018-03" db="EMBL/GenBank/DDBJ databases">
        <title>Genomic Encyclopedia of Archaeal and Bacterial Type Strains, Phase II (KMG-II): from individual species to whole genera.</title>
        <authorList>
            <person name="Goeker M."/>
        </authorList>
    </citation>
    <scope>NUCLEOTIDE SEQUENCE [LARGE SCALE GENOMIC DNA]</scope>
    <source>
        <strain evidence="3 4">DSM 44889</strain>
    </source>
</reference>
<dbReference type="AlphaFoldDB" id="A0A315ZNI8"/>
<dbReference type="InterPro" id="IPR047647">
    <property type="entry name" value="ISAs1_transpos"/>
</dbReference>
<keyword evidence="4" id="KW-1185">Reference proteome</keyword>
<dbReference type="GO" id="GO:0003677">
    <property type="term" value="F:DNA binding"/>
    <property type="evidence" value="ECO:0007669"/>
    <property type="project" value="InterPro"/>
</dbReference>
<dbReference type="OrthoDB" id="3867913at2"/>
<dbReference type="GO" id="GO:0004803">
    <property type="term" value="F:transposase activity"/>
    <property type="evidence" value="ECO:0007669"/>
    <property type="project" value="InterPro"/>
</dbReference>
<dbReference type="PANTHER" id="PTHR30298">
    <property type="entry name" value="H REPEAT-ASSOCIATED PREDICTED TRANSPOSASE"/>
    <property type="match status" value="1"/>
</dbReference>
<proteinExistence type="predicted"/>
<accession>A0A315ZNI8</accession>
<evidence type="ECO:0000259" key="1">
    <source>
        <dbReference type="Pfam" id="PF01609"/>
    </source>
</evidence>
<dbReference type="InterPro" id="IPR002559">
    <property type="entry name" value="Transposase_11"/>
</dbReference>
<organism evidence="3 4">
    <name type="scientific">Quadrisphaera granulorum</name>
    <dbReference type="NCBI Taxonomy" id="317664"/>
    <lineage>
        <taxon>Bacteria</taxon>
        <taxon>Bacillati</taxon>
        <taxon>Actinomycetota</taxon>
        <taxon>Actinomycetes</taxon>
        <taxon>Kineosporiales</taxon>
        <taxon>Kineosporiaceae</taxon>
        <taxon>Quadrisphaera</taxon>
    </lineage>
</organism>
<name>A0A315ZNI8_9ACTN</name>
<dbReference type="GO" id="GO:0006313">
    <property type="term" value="P:DNA transposition"/>
    <property type="evidence" value="ECO:0007669"/>
    <property type="project" value="InterPro"/>
</dbReference>
<dbReference type="Pfam" id="PF01609">
    <property type="entry name" value="DDE_Tnp_1"/>
    <property type="match status" value="1"/>
</dbReference>
<evidence type="ECO:0000313" key="3">
    <source>
        <dbReference type="EMBL" id="PWJ46438.1"/>
    </source>
</evidence>